<organism evidence="8 9">
    <name type="scientific">Methanosarcina thermophila</name>
    <dbReference type="NCBI Taxonomy" id="2210"/>
    <lineage>
        <taxon>Archaea</taxon>
        <taxon>Methanobacteriati</taxon>
        <taxon>Methanobacteriota</taxon>
        <taxon>Stenosarchaea group</taxon>
        <taxon>Methanomicrobia</taxon>
        <taxon>Methanosarcinales</taxon>
        <taxon>Methanosarcinaceae</taxon>
        <taxon>Methanosarcina</taxon>
    </lineage>
</organism>
<dbReference type="GO" id="GO:0051536">
    <property type="term" value="F:iron-sulfur cluster binding"/>
    <property type="evidence" value="ECO:0007669"/>
    <property type="project" value="UniProtKB-KW"/>
</dbReference>
<dbReference type="Gene3D" id="3.90.320.10">
    <property type="match status" value="1"/>
</dbReference>
<dbReference type="Proteomes" id="UP000323733">
    <property type="component" value="Unassembled WGS sequence"/>
</dbReference>
<dbReference type="AlphaFoldDB" id="A0A1I6X9N7"/>
<evidence type="ECO:0000313" key="9">
    <source>
        <dbReference type="Proteomes" id="UP000323733"/>
    </source>
</evidence>
<dbReference type="PANTHER" id="PTHR36531">
    <property type="entry name" value="CRISPR-ASSOCIATED EXONUCLEASE CAS4"/>
    <property type="match status" value="1"/>
</dbReference>
<gene>
    <name evidence="8" type="ORF">SAMN02910340_00319</name>
</gene>
<evidence type="ECO:0000256" key="2">
    <source>
        <dbReference type="ARBA" id="ARBA00022722"/>
    </source>
</evidence>
<name>A0A1I6X9N7_METTE</name>
<dbReference type="GO" id="GO:0004527">
    <property type="term" value="F:exonuclease activity"/>
    <property type="evidence" value="ECO:0007669"/>
    <property type="project" value="UniProtKB-KW"/>
</dbReference>
<evidence type="ECO:0000256" key="5">
    <source>
        <dbReference type="ARBA" id="ARBA00023004"/>
    </source>
</evidence>
<keyword evidence="2" id="KW-0540">Nuclease</keyword>
<dbReference type="InterPro" id="IPR051827">
    <property type="entry name" value="Cas4_exonuclease"/>
</dbReference>
<feature type="domain" description="DUF83" evidence="7">
    <location>
        <begin position="211"/>
        <end position="288"/>
    </location>
</feature>
<evidence type="ECO:0000256" key="1">
    <source>
        <dbReference type="ARBA" id="ARBA00001966"/>
    </source>
</evidence>
<evidence type="ECO:0000256" key="3">
    <source>
        <dbReference type="ARBA" id="ARBA00022723"/>
    </source>
</evidence>
<protein>
    <submittedName>
        <fullName evidence="8">CRISPR-associated exonuclease Cas4</fullName>
    </submittedName>
</protein>
<comment type="cofactor">
    <cofactor evidence="1">
        <name>[4Fe-4S] cluster</name>
        <dbReference type="ChEBI" id="CHEBI:49883"/>
    </cofactor>
</comment>
<dbReference type="GO" id="GO:0046872">
    <property type="term" value="F:metal ion binding"/>
    <property type="evidence" value="ECO:0007669"/>
    <property type="project" value="UniProtKB-KW"/>
</dbReference>
<keyword evidence="9" id="KW-1185">Reference proteome</keyword>
<proteinExistence type="predicted"/>
<keyword evidence="3" id="KW-0479">Metal-binding</keyword>
<keyword evidence="8" id="KW-0269">Exonuclease</keyword>
<keyword evidence="6" id="KW-0411">Iron-sulfur</keyword>
<evidence type="ECO:0000256" key="4">
    <source>
        <dbReference type="ARBA" id="ARBA00022801"/>
    </source>
</evidence>
<sequence length="298" mass="34193">MPQVFCIELRRKLSKKYITFVKEYYLMQAELPNQETNVSDLLLYVNCPRKVYFINRGYELFPKMNEQRLERMILKELSLTYPEILRKCTLNADTLRKELETSLTQICTDLPLLFPRELADVTREILEEGEARARAKIPEIAANLIEALEEYGKEPMLAALTPVKIEPFLSSKKLNLKGVPSKLVCFEGAQIPSILKPGSCPEQGVWASDRIHVAALAMLLEAGSEKEVPFSFVEYVSYGLLRRVVIRSSDRREVLKISREVEKIKAGLMPERKEGKFCKECSFLEHCALDSSLMSKFF</sequence>
<dbReference type="PANTHER" id="PTHR36531:SF6">
    <property type="entry name" value="DNA REPLICATION ATP-DEPENDENT HELICASE_NUCLEASE DNA2"/>
    <property type="match status" value="1"/>
</dbReference>
<evidence type="ECO:0000313" key="8">
    <source>
        <dbReference type="EMBL" id="SFT34731.1"/>
    </source>
</evidence>
<dbReference type="InterPro" id="IPR022765">
    <property type="entry name" value="Dna2/Cas4_DUF83"/>
</dbReference>
<evidence type="ECO:0000256" key="6">
    <source>
        <dbReference type="ARBA" id="ARBA00023014"/>
    </source>
</evidence>
<dbReference type="EMBL" id="FPAO01000001">
    <property type="protein sequence ID" value="SFT34731.1"/>
    <property type="molecule type" value="Genomic_DNA"/>
</dbReference>
<keyword evidence="5" id="KW-0408">Iron</keyword>
<accession>A0A1I6X9N7</accession>
<evidence type="ECO:0000259" key="7">
    <source>
        <dbReference type="Pfam" id="PF01930"/>
    </source>
</evidence>
<dbReference type="Pfam" id="PF01930">
    <property type="entry name" value="Cas_Cas4"/>
    <property type="match status" value="1"/>
</dbReference>
<keyword evidence="4" id="KW-0378">Hydrolase</keyword>
<reference evidence="8 9" key="1">
    <citation type="submission" date="2016-10" db="EMBL/GenBank/DDBJ databases">
        <authorList>
            <person name="Varghese N."/>
            <person name="Submissions S."/>
        </authorList>
    </citation>
    <scope>NUCLEOTIDE SEQUENCE [LARGE SCALE GENOMIC DNA]</scope>
    <source>
        <strain evidence="8 9">DSM 11855</strain>
    </source>
</reference>
<dbReference type="InterPro" id="IPR011604">
    <property type="entry name" value="PDDEXK-like_dom_sf"/>
</dbReference>